<comment type="caution">
    <text evidence="2">The sequence shown here is derived from an EMBL/GenBank/DDBJ whole genome shotgun (WGS) entry which is preliminary data.</text>
</comment>
<evidence type="ECO:0000313" key="5">
    <source>
        <dbReference type="Proteomes" id="UP000283426"/>
    </source>
</evidence>
<evidence type="ECO:0000256" key="1">
    <source>
        <dbReference type="SAM" id="Phobius"/>
    </source>
</evidence>
<gene>
    <name evidence="3" type="ORF">DWW24_10590</name>
    <name evidence="2" type="ORF">DWW57_16175</name>
    <name evidence="4" type="ORF">DXA53_16455</name>
</gene>
<keyword evidence="1" id="KW-1133">Transmembrane helix</keyword>
<keyword evidence="1" id="KW-0472">Membrane</keyword>
<accession>A0A1Y3ZHW4</accession>
<dbReference type="Proteomes" id="UP000284243">
    <property type="component" value="Unassembled WGS sequence"/>
</dbReference>
<evidence type="ECO:0000313" key="3">
    <source>
        <dbReference type="EMBL" id="RGV25705.1"/>
    </source>
</evidence>
<dbReference type="Proteomes" id="UP000284434">
    <property type="component" value="Unassembled WGS sequence"/>
</dbReference>
<keyword evidence="1" id="KW-0812">Transmembrane</keyword>
<organism evidence="2 6">
    <name type="scientific">Odoribacter splanchnicus</name>
    <dbReference type="NCBI Taxonomy" id="28118"/>
    <lineage>
        <taxon>Bacteria</taxon>
        <taxon>Pseudomonadati</taxon>
        <taxon>Bacteroidota</taxon>
        <taxon>Bacteroidia</taxon>
        <taxon>Bacteroidales</taxon>
        <taxon>Odoribacteraceae</taxon>
        <taxon>Odoribacter</taxon>
    </lineage>
</organism>
<evidence type="ECO:0000313" key="2">
    <source>
        <dbReference type="EMBL" id="RGU54408.1"/>
    </source>
</evidence>
<evidence type="ECO:0000313" key="6">
    <source>
        <dbReference type="Proteomes" id="UP000284243"/>
    </source>
</evidence>
<reference evidence="5 6" key="1">
    <citation type="submission" date="2018-08" db="EMBL/GenBank/DDBJ databases">
        <title>A genome reference for cultivated species of the human gut microbiota.</title>
        <authorList>
            <person name="Zou Y."/>
            <person name="Xue W."/>
            <person name="Luo G."/>
        </authorList>
    </citation>
    <scope>NUCLEOTIDE SEQUENCE [LARGE SCALE GENOMIC DNA]</scope>
    <source>
        <strain evidence="3 5">AF14-6AC</strain>
        <strain evidence="2 6">AF16-14</strain>
        <strain evidence="4 7">OF03-11</strain>
    </source>
</reference>
<dbReference type="EMBL" id="QSCO01000027">
    <property type="protein sequence ID" value="RGY04154.1"/>
    <property type="molecule type" value="Genomic_DNA"/>
</dbReference>
<protein>
    <submittedName>
        <fullName evidence="2">Uncharacterized protein</fullName>
    </submittedName>
</protein>
<dbReference type="Proteomes" id="UP000283426">
    <property type="component" value="Unassembled WGS sequence"/>
</dbReference>
<sequence>MITDGSVVPGDFSKRSWRLYTIVPGNLRFLISTSLIGTSPMLLGGTSFLIKMPLQHQRFANQKSEGFHLSGICKVTLIRNEITLIQINLHFDYKTICLMKSANNPLYLKY</sequence>
<name>A0A1Y3ZHW4_9BACT</name>
<proteinExistence type="predicted"/>
<dbReference type="AlphaFoldDB" id="A0A1Y3ZHW4"/>
<feature type="transmembrane region" description="Helical" evidence="1">
    <location>
        <begin position="29"/>
        <end position="50"/>
    </location>
</feature>
<dbReference type="EMBL" id="QRYW01000021">
    <property type="protein sequence ID" value="RGV25705.1"/>
    <property type="molecule type" value="Genomic_DNA"/>
</dbReference>
<dbReference type="EMBL" id="QRYC01000031">
    <property type="protein sequence ID" value="RGU54408.1"/>
    <property type="molecule type" value="Genomic_DNA"/>
</dbReference>
<evidence type="ECO:0000313" key="4">
    <source>
        <dbReference type="EMBL" id="RGY04154.1"/>
    </source>
</evidence>
<evidence type="ECO:0000313" key="7">
    <source>
        <dbReference type="Proteomes" id="UP000284434"/>
    </source>
</evidence>